<reference evidence="2" key="1">
    <citation type="submission" date="2020-07" db="EMBL/GenBank/DDBJ databases">
        <title>Multicomponent nature underlies the extraordinary mechanical properties of spider dragline silk.</title>
        <authorList>
            <person name="Kono N."/>
            <person name="Nakamura H."/>
            <person name="Mori M."/>
            <person name="Yoshida Y."/>
            <person name="Ohtoshi R."/>
            <person name="Malay A.D."/>
            <person name="Moran D.A.P."/>
            <person name="Tomita M."/>
            <person name="Numata K."/>
            <person name="Arakawa K."/>
        </authorList>
    </citation>
    <scope>NUCLEOTIDE SEQUENCE</scope>
</reference>
<evidence type="ECO:0000313" key="2">
    <source>
        <dbReference type="EMBL" id="GFQ86142.1"/>
    </source>
</evidence>
<dbReference type="AlphaFoldDB" id="A0A8X6FQL8"/>
<feature type="region of interest" description="Disordered" evidence="1">
    <location>
        <begin position="34"/>
        <end position="95"/>
    </location>
</feature>
<gene>
    <name evidence="2" type="ORF">TNCT_348951</name>
</gene>
<dbReference type="Proteomes" id="UP000887116">
    <property type="component" value="Unassembled WGS sequence"/>
</dbReference>
<accession>A0A8X6FQL8</accession>
<protein>
    <submittedName>
        <fullName evidence="2">Uncharacterized protein</fullName>
    </submittedName>
</protein>
<feature type="compositionally biased region" description="Polar residues" evidence="1">
    <location>
        <begin position="58"/>
        <end position="69"/>
    </location>
</feature>
<keyword evidence="3" id="KW-1185">Reference proteome</keyword>
<proteinExistence type="predicted"/>
<evidence type="ECO:0000256" key="1">
    <source>
        <dbReference type="SAM" id="MobiDB-lite"/>
    </source>
</evidence>
<sequence>MLAKLPIVTAIKFRPAMRAYRAYQILLLPMRDRGPHPPNPMPMMKMHPSHGSKILYGSHNQSFNGNGAQLRTLHREATGSEQRGYNKDIGRRLTN</sequence>
<organism evidence="2 3">
    <name type="scientific">Trichonephila clavata</name>
    <name type="common">Joro spider</name>
    <name type="synonym">Nephila clavata</name>
    <dbReference type="NCBI Taxonomy" id="2740835"/>
    <lineage>
        <taxon>Eukaryota</taxon>
        <taxon>Metazoa</taxon>
        <taxon>Ecdysozoa</taxon>
        <taxon>Arthropoda</taxon>
        <taxon>Chelicerata</taxon>
        <taxon>Arachnida</taxon>
        <taxon>Araneae</taxon>
        <taxon>Araneomorphae</taxon>
        <taxon>Entelegynae</taxon>
        <taxon>Araneoidea</taxon>
        <taxon>Nephilidae</taxon>
        <taxon>Trichonephila</taxon>
    </lineage>
</organism>
<feature type="compositionally biased region" description="Basic and acidic residues" evidence="1">
    <location>
        <begin position="73"/>
        <end position="95"/>
    </location>
</feature>
<evidence type="ECO:0000313" key="3">
    <source>
        <dbReference type="Proteomes" id="UP000887116"/>
    </source>
</evidence>
<comment type="caution">
    <text evidence="2">The sequence shown here is derived from an EMBL/GenBank/DDBJ whole genome shotgun (WGS) entry which is preliminary data.</text>
</comment>
<name>A0A8X6FQL8_TRICU</name>
<dbReference type="EMBL" id="BMAO01013078">
    <property type="protein sequence ID" value="GFQ86142.1"/>
    <property type="molecule type" value="Genomic_DNA"/>
</dbReference>